<sequence>MKRTVEALSSQGIPTQHCRNRLRELYNNFTNAISPFYMEVIVKIGAWQGDTISPKLAALKNIMRHSEWENFRVKVDDRYLQDLRIADDIMLITINIDQAERMIAECDNACGKVGLRVNLIETISWETDWYVMLPLRPMDRIHLNALSTRTGREVNMMDDLVTQLSRGERVAQRAFKDIEGKVKKTYNIRLRVHLSTLRSFPL</sequence>
<accession>A0A7I4YP02</accession>
<dbReference type="AlphaFoldDB" id="A0A7I4YP02"/>
<organism evidence="1 2">
    <name type="scientific">Haemonchus contortus</name>
    <name type="common">Barber pole worm</name>
    <dbReference type="NCBI Taxonomy" id="6289"/>
    <lineage>
        <taxon>Eukaryota</taxon>
        <taxon>Metazoa</taxon>
        <taxon>Ecdysozoa</taxon>
        <taxon>Nematoda</taxon>
        <taxon>Chromadorea</taxon>
        <taxon>Rhabditida</taxon>
        <taxon>Rhabditina</taxon>
        <taxon>Rhabditomorpha</taxon>
        <taxon>Strongyloidea</taxon>
        <taxon>Trichostrongylidae</taxon>
        <taxon>Haemonchus</taxon>
    </lineage>
</organism>
<evidence type="ECO:0000313" key="1">
    <source>
        <dbReference type="Proteomes" id="UP000025227"/>
    </source>
</evidence>
<reference evidence="2" key="1">
    <citation type="submission" date="2020-12" db="UniProtKB">
        <authorList>
            <consortium name="WormBaseParasite"/>
        </authorList>
    </citation>
    <scope>IDENTIFICATION</scope>
    <source>
        <strain evidence="2">MHco3</strain>
    </source>
</reference>
<dbReference type="OrthoDB" id="410104at2759"/>
<protein>
    <submittedName>
        <fullName evidence="2">Reverse transcriptase domain-containing protein</fullName>
    </submittedName>
</protein>
<name>A0A7I4YP02_HAECO</name>
<proteinExistence type="predicted"/>
<dbReference type="Proteomes" id="UP000025227">
    <property type="component" value="Unplaced"/>
</dbReference>
<evidence type="ECO:0000313" key="2">
    <source>
        <dbReference type="WBParaSite" id="HCON_00116200-00001"/>
    </source>
</evidence>
<dbReference type="WBParaSite" id="HCON_00116200-00001">
    <property type="protein sequence ID" value="HCON_00116200-00001"/>
    <property type="gene ID" value="HCON_00116200"/>
</dbReference>
<keyword evidence="1" id="KW-1185">Reference proteome</keyword>